<proteinExistence type="predicted"/>
<keyword evidence="3" id="KW-1185">Reference proteome</keyword>
<dbReference type="AlphaFoldDB" id="A0A1B7LAI3"/>
<dbReference type="STRING" id="1838280.A6M21_15940"/>
<comment type="caution">
    <text evidence="2">The sequence shown here is derived from an EMBL/GenBank/DDBJ whole genome shotgun (WGS) entry which is preliminary data.</text>
</comment>
<gene>
    <name evidence="2" type="ORF">A6M21_15940</name>
</gene>
<keyword evidence="1" id="KW-0472">Membrane</keyword>
<keyword evidence="1" id="KW-1133">Transmembrane helix</keyword>
<dbReference type="Proteomes" id="UP000078532">
    <property type="component" value="Unassembled WGS sequence"/>
</dbReference>
<evidence type="ECO:0000313" key="3">
    <source>
        <dbReference type="Proteomes" id="UP000078532"/>
    </source>
</evidence>
<accession>A0A1B7LAI3</accession>
<dbReference type="EMBL" id="LYVF01000198">
    <property type="protein sequence ID" value="OAT79342.1"/>
    <property type="molecule type" value="Genomic_DNA"/>
</dbReference>
<organism evidence="2 3">
    <name type="scientific">Desulfotomaculum copahuensis</name>
    <dbReference type="NCBI Taxonomy" id="1838280"/>
    <lineage>
        <taxon>Bacteria</taxon>
        <taxon>Bacillati</taxon>
        <taxon>Bacillota</taxon>
        <taxon>Clostridia</taxon>
        <taxon>Eubacteriales</taxon>
        <taxon>Desulfotomaculaceae</taxon>
        <taxon>Desulfotomaculum</taxon>
    </lineage>
</organism>
<dbReference type="OrthoDB" id="5397176at2"/>
<evidence type="ECO:0000313" key="2">
    <source>
        <dbReference type="EMBL" id="OAT79342.1"/>
    </source>
</evidence>
<protein>
    <submittedName>
        <fullName evidence="2">Uncharacterized protein</fullName>
    </submittedName>
</protein>
<sequence>MHLGLLALIVCLGNIPFGYWRSNVVKFSTQWFLAVHVPVPFIILLRVFSGIGWAPVSFPVLIGAFFSGQYAGGRLKIHLKSKSPVWSSSCLIRDTVRALQDASGRGGAID</sequence>
<name>A0A1B7LAI3_9FIRM</name>
<evidence type="ECO:0000256" key="1">
    <source>
        <dbReference type="SAM" id="Phobius"/>
    </source>
</evidence>
<dbReference type="RefSeq" id="WP_066671713.1">
    <property type="nucleotide sequence ID" value="NZ_LYVF01000198.1"/>
</dbReference>
<keyword evidence="1" id="KW-0812">Transmembrane</keyword>
<reference evidence="2 3" key="1">
    <citation type="submission" date="2016-04" db="EMBL/GenBank/DDBJ databases">
        <authorList>
            <person name="Evans L.H."/>
            <person name="Alamgir A."/>
            <person name="Owens N."/>
            <person name="Weber N.D."/>
            <person name="Virtaneva K."/>
            <person name="Barbian K."/>
            <person name="Babar A."/>
            <person name="Rosenke K."/>
        </authorList>
    </citation>
    <scope>NUCLEOTIDE SEQUENCE [LARGE SCALE GENOMIC DNA]</scope>
    <source>
        <strain evidence="2 3">LMa1</strain>
    </source>
</reference>
<feature type="transmembrane region" description="Helical" evidence="1">
    <location>
        <begin position="42"/>
        <end position="66"/>
    </location>
</feature>